<evidence type="ECO:0000313" key="4">
    <source>
        <dbReference type="Proteomes" id="UP000664161"/>
    </source>
</evidence>
<evidence type="ECO:0000256" key="1">
    <source>
        <dbReference type="ARBA" id="ARBA00022679"/>
    </source>
</evidence>
<dbReference type="GO" id="GO:0008897">
    <property type="term" value="F:holo-[acyl-carrier-protein] synthase activity"/>
    <property type="evidence" value="ECO:0007669"/>
    <property type="project" value="InterPro"/>
</dbReference>
<keyword evidence="4" id="KW-1185">Reference proteome</keyword>
<keyword evidence="1" id="KW-0808">Transferase</keyword>
<proteinExistence type="predicted"/>
<dbReference type="GO" id="GO:0000287">
    <property type="term" value="F:magnesium ion binding"/>
    <property type="evidence" value="ECO:0007669"/>
    <property type="project" value="InterPro"/>
</dbReference>
<dbReference type="Proteomes" id="UP000664161">
    <property type="component" value="Unassembled WGS sequence"/>
</dbReference>
<protein>
    <submittedName>
        <fullName evidence="3">Peptide transporter</fullName>
    </submittedName>
</protein>
<comment type="caution">
    <text evidence="3">The sequence shown here is derived from an EMBL/GenBank/DDBJ whole genome shotgun (WGS) entry which is preliminary data.</text>
</comment>
<name>A0AAW4IVW9_9GAMM</name>
<dbReference type="SUPFAM" id="SSF56214">
    <property type="entry name" value="4'-phosphopantetheinyl transferase"/>
    <property type="match status" value="1"/>
</dbReference>
<evidence type="ECO:0000259" key="2">
    <source>
        <dbReference type="Pfam" id="PF01648"/>
    </source>
</evidence>
<dbReference type="AlphaFoldDB" id="A0AAW4IVW9"/>
<gene>
    <name evidence="3" type="ORF">J3491_03545</name>
</gene>
<sequence length="255" mass="29369">MPLYLTQTHNVRLGPTTWCATAHVHALANKHINKPPYLSRYALNLPMDDTQQWQYCRASADISEPDRAQQQRQLQRQGVRLLLQQLLTKLQIDDTLDESAFPYQLARSKYYVCFSHTGAKNTDDTDNSSTQPTSCLDNQVAVILSQHRPAGIDIEANEVAWQVVRRFYADKEKAVLQRLPAWQRDAIAKQLWQIKESYIKVYQYTLAQGLGIDYAYLIEDLIDSVIDGHHLMTVMDKKTGYRIAIIPRQHIVLVF</sequence>
<feature type="domain" description="4'-phosphopantetheinyl transferase" evidence="2">
    <location>
        <begin position="151"/>
        <end position="213"/>
    </location>
</feature>
<dbReference type="InterPro" id="IPR037143">
    <property type="entry name" value="4-PPantetheinyl_Trfase_dom_sf"/>
</dbReference>
<dbReference type="EMBL" id="JAGBKN010000005">
    <property type="protein sequence ID" value="MBO1516407.1"/>
    <property type="molecule type" value="Genomic_DNA"/>
</dbReference>
<organism evidence="3 4">
    <name type="scientific">Psychrobacter halodurans</name>
    <dbReference type="NCBI Taxonomy" id="2818439"/>
    <lineage>
        <taxon>Bacteria</taxon>
        <taxon>Pseudomonadati</taxon>
        <taxon>Pseudomonadota</taxon>
        <taxon>Gammaproteobacteria</taxon>
        <taxon>Moraxellales</taxon>
        <taxon>Moraxellaceae</taxon>
        <taxon>Psychrobacter</taxon>
    </lineage>
</organism>
<accession>A0AAW4IVW9</accession>
<dbReference type="Gene3D" id="3.90.470.20">
    <property type="entry name" value="4'-phosphopantetheinyl transferase domain"/>
    <property type="match status" value="1"/>
</dbReference>
<dbReference type="Pfam" id="PF01648">
    <property type="entry name" value="ACPS"/>
    <property type="match status" value="1"/>
</dbReference>
<dbReference type="InterPro" id="IPR008278">
    <property type="entry name" value="4-PPantetheinyl_Trfase_dom"/>
</dbReference>
<evidence type="ECO:0000313" key="3">
    <source>
        <dbReference type="EMBL" id="MBO1516407.1"/>
    </source>
</evidence>
<dbReference type="RefSeq" id="WP_207969237.1">
    <property type="nucleotide sequence ID" value="NZ_JAGBKN010000005.1"/>
</dbReference>
<reference evidence="3 4" key="1">
    <citation type="submission" date="2021-03" db="EMBL/GenBank/DDBJ databases">
        <authorList>
            <person name="Shang D.-D."/>
            <person name="Du Z.-J."/>
            <person name="Chen G.-J."/>
        </authorList>
    </citation>
    <scope>NUCLEOTIDE SEQUENCE [LARGE SCALE GENOMIC DNA]</scope>
    <source>
        <strain evidence="3 4">F2608</strain>
    </source>
</reference>